<dbReference type="Gene3D" id="2.120.10.30">
    <property type="entry name" value="TolB, C-terminal domain"/>
    <property type="match status" value="2"/>
</dbReference>
<protein>
    <submittedName>
        <fullName evidence="7">PEGA domain-containing protein</fullName>
    </submittedName>
</protein>
<dbReference type="PROSITE" id="PS51125">
    <property type="entry name" value="NHL"/>
    <property type="match status" value="2"/>
</dbReference>
<feature type="domain" description="SH3b" evidence="5">
    <location>
        <begin position="2"/>
        <end position="42"/>
    </location>
</feature>
<comment type="caution">
    <text evidence="7">The sequence shown here is derived from an EMBL/GenBank/DDBJ whole genome shotgun (WGS) entry which is preliminary data.</text>
</comment>
<feature type="domain" description="PEGA" evidence="6">
    <location>
        <begin position="131"/>
        <end position="197"/>
    </location>
</feature>
<keyword evidence="4" id="KW-0472">Membrane</keyword>
<evidence type="ECO:0000256" key="2">
    <source>
        <dbReference type="PROSITE-ProRule" id="PRU00504"/>
    </source>
</evidence>
<dbReference type="AlphaFoldDB" id="A0A7C5DAZ8"/>
<keyword evidence="4" id="KW-0812">Transmembrane</keyword>
<dbReference type="InterPro" id="IPR003646">
    <property type="entry name" value="SH3-like_bac-type"/>
</dbReference>
<dbReference type="InterPro" id="IPR011042">
    <property type="entry name" value="6-blade_b-propeller_TolB-like"/>
</dbReference>
<keyword evidence="1" id="KW-0677">Repeat</keyword>
<feature type="transmembrane region" description="Helical" evidence="4">
    <location>
        <begin position="101"/>
        <end position="119"/>
    </location>
</feature>
<dbReference type="CDD" id="cd05819">
    <property type="entry name" value="NHL"/>
    <property type="match status" value="1"/>
</dbReference>
<dbReference type="Pfam" id="PF08308">
    <property type="entry name" value="PEGA"/>
    <property type="match status" value="1"/>
</dbReference>
<evidence type="ECO:0000259" key="5">
    <source>
        <dbReference type="Pfam" id="PF08239"/>
    </source>
</evidence>
<accession>A0A7C5DAZ8</accession>
<feature type="repeat" description="NHL" evidence="2">
    <location>
        <begin position="415"/>
        <end position="453"/>
    </location>
</feature>
<keyword evidence="4" id="KW-1133">Transmembrane helix</keyword>
<reference evidence="7" key="1">
    <citation type="journal article" date="2020" name="mSystems">
        <title>Genome- and Community-Level Interaction Insights into Carbon Utilization and Element Cycling Functions of Hydrothermarchaeota in Hydrothermal Sediment.</title>
        <authorList>
            <person name="Zhou Z."/>
            <person name="Liu Y."/>
            <person name="Xu W."/>
            <person name="Pan J."/>
            <person name="Luo Z.H."/>
            <person name="Li M."/>
        </authorList>
    </citation>
    <scope>NUCLEOTIDE SEQUENCE [LARGE SCALE GENOMIC DNA]</scope>
    <source>
        <strain evidence="7">HyVt-74</strain>
    </source>
</reference>
<sequence>VKSSVVFVAEPGEKMEIIEDLGNWLKVKKKTGEVGYILARLVQVEIVKIVKIPVKEEKPPAKEKIIPKKPQVAKPVTKPVKPAKPITGVKLKEGKRNTKKLIIIAGGVLVTGAVAYALFRKGGLLNKGKATLNVTSDPSPAVVYVDDEEKCTTPCLVEDISPGTHVIRIERPLYGKWEEQMELKGHTEYTINATLSPFKYQFKSCFGRGGSIAGQFNSPTDLTIDGNGNLYVADTGNNRIQKFSKEGYYIARTGLTNVSAIRFFPSNKSIYAATLTTNYLRRYTLDLAYMWQKYIALSYPRGMGADNSGNLYIADTAHNKILVTGPQGGIKKSWRVGSGNTLPYDAEPGPNGDIYVTAYNADRIFVYSSSGAKKKTFSRIINGPAELAIDTMGHVYVTAYFENKVYKFTPEGKFTLGFGGGTLLRPVGIAAGKNGNIFVVDNGHNRVCIWSLSSETIGTGTAKIQAKYKKGSSGNSMGTGIANPYNRGQIPEKKRTKRIKKI</sequence>
<organism evidence="7">
    <name type="scientific">candidate division WOR-3 bacterium</name>
    <dbReference type="NCBI Taxonomy" id="2052148"/>
    <lineage>
        <taxon>Bacteria</taxon>
        <taxon>Bacteria division WOR-3</taxon>
    </lineage>
</organism>
<evidence type="ECO:0000259" key="6">
    <source>
        <dbReference type="Pfam" id="PF08308"/>
    </source>
</evidence>
<evidence type="ECO:0000256" key="1">
    <source>
        <dbReference type="ARBA" id="ARBA00022737"/>
    </source>
</evidence>
<dbReference type="InterPro" id="IPR050952">
    <property type="entry name" value="TRIM-NHL_E3_ligases"/>
</dbReference>
<feature type="repeat" description="NHL" evidence="2">
    <location>
        <begin position="203"/>
        <end position="246"/>
    </location>
</feature>
<proteinExistence type="predicted"/>
<evidence type="ECO:0000256" key="4">
    <source>
        <dbReference type="SAM" id="Phobius"/>
    </source>
</evidence>
<dbReference type="Pfam" id="PF01436">
    <property type="entry name" value="NHL"/>
    <property type="match status" value="2"/>
</dbReference>
<dbReference type="InterPro" id="IPR013229">
    <property type="entry name" value="PEGA"/>
</dbReference>
<dbReference type="PANTHER" id="PTHR24104">
    <property type="entry name" value="E3 UBIQUITIN-PROTEIN LIGASE NHLRC1-RELATED"/>
    <property type="match status" value="1"/>
</dbReference>
<name>A0A7C5DAZ8_UNCW3</name>
<feature type="region of interest" description="Disordered" evidence="3">
    <location>
        <begin position="468"/>
        <end position="502"/>
    </location>
</feature>
<dbReference type="Pfam" id="PF08239">
    <property type="entry name" value="SH3_3"/>
    <property type="match status" value="1"/>
</dbReference>
<dbReference type="Proteomes" id="UP000886110">
    <property type="component" value="Unassembled WGS sequence"/>
</dbReference>
<dbReference type="SUPFAM" id="SSF101898">
    <property type="entry name" value="NHL repeat"/>
    <property type="match status" value="1"/>
</dbReference>
<dbReference type="EMBL" id="DRTB01000175">
    <property type="protein sequence ID" value="HHE04882.1"/>
    <property type="molecule type" value="Genomic_DNA"/>
</dbReference>
<evidence type="ECO:0000313" key="7">
    <source>
        <dbReference type="EMBL" id="HHE04882.1"/>
    </source>
</evidence>
<gene>
    <name evidence="7" type="ORF">ENL19_02330</name>
</gene>
<feature type="non-terminal residue" evidence="7">
    <location>
        <position position="1"/>
    </location>
</feature>
<dbReference type="InterPro" id="IPR001258">
    <property type="entry name" value="NHL_repeat"/>
</dbReference>
<evidence type="ECO:0000256" key="3">
    <source>
        <dbReference type="SAM" id="MobiDB-lite"/>
    </source>
</evidence>